<accession>A0ABQ6F2L0</accession>
<evidence type="ECO:0000256" key="3">
    <source>
        <dbReference type="ARBA" id="ARBA00022692"/>
    </source>
</evidence>
<evidence type="ECO:0000259" key="7">
    <source>
        <dbReference type="Pfam" id="PF00482"/>
    </source>
</evidence>
<dbReference type="Proteomes" id="UP001157138">
    <property type="component" value="Unassembled WGS sequence"/>
</dbReference>
<keyword evidence="9" id="KW-1185">Reference proteome</keyword>
<evidence type="ECO:0000256" key="4">
    <source>
        <dbReference type="ARBA" id="ARBA00022989"/>
    </source>
</evidence>
<feature type="domain" description="Type II secretion system protein GspF" evidence="7">
    <location>
        <begin position="134"/>
        <end position="256"/>
    </location>
</feature>
<proteinExistence type="predicted"/>
<reference evidence="9" key="1">
    <citation type="journal article" date="2019" name="Int. J. Syst. Evol. Microbiol.">
        <title>The Global Catalogue of Microorganisms (GCM) 10K type strain sequencing project: providing services to taxonomists for standard genome sequencing and annotation.</title>
        <authorList>
            <consortium name="The Broad Institute Genomics Platform"/>
            <consortium name="The Broad Institute Genome Sequencing Center for Infectious Disease"/>
            <person name="Wu L."/>
            <person name="Ma J."/>
        </authorList>
    </citation>
    <scope>NUCLEOTIDE SEQUENCE [LARGE SCALE GENOMIC DNA]</scope>
    <source>
        <strain evidence="9">NBRC 108723</strain>
    </source>
</reference>
<comment type="subcellular location">
    <subcellularLocation>
        <location evidence="1">Cell membrane</location>
        <topology evidence="1">Multi-pass membrane protein</topology>
    </subcellularLocation>
</comment>
<keyword evidence="3 6" id="KW-0812">Transmembrane</keyword>
<gene>
    <name evidence="8" type="ORF">GCM10007938_28930</name>
</gene>
<evidence type="ECO:0000256" key="1">
    <source>
        <dbReference type="ARBA" id="ARBA00004651"/>
    </source>
</evidence>
<dbReference type="EMBL" id="BSPW01000067">
    <property type="protein sequence ID" value="GLT19111.1"/>
    <property type="molecule type" value="Genomic_DNA"/>
</dbReference>
<dbReference type="RefSeq" id="WP_431313123.1">
    <property type="nucleotide sequence ID" value="NZ_BSPW01000067.1"/>
</dbReference>
<feature type="transmembrane region" description="Helical" evidence="6">
    <location>
        <begin position="6"/>
        <end position="22"/>
    </location>
</feature>
<dbReference type="InterPro" id="IPR042094">
    <property type="entry name" value="T2SS_GspF_sf"/>
</dbReference>
<feature type="transmembrane region" description="Helical" evidence="6">
    <location>
        <begin position="244"/>
        <end position="269"/>
    </location>
</feature>
<comment type="caution">
    <text evidence="8">The sequence shown here is derived from an EMBL/GenBank/DDBJ whole genome shotgun (WGS) entry which is preliminary data.</text>
</comment>
<evidence type="ECO:0000256" key="5">
    <source>
        <dbReference type="ARBA" id="ARBA00023136"/>
    </source>
</evidence>
<evidence type="ECO:0000256" key="2">
    <source>
        <dbReference type="ARBA" id="ARBA00022475"/>
    </source>
</evidence>
<keyword evidence="4 6" id="KW-1133">Transmembrane helix</keyword>
<evidence type="ECO:0000313" key="9">
    <source>
        <dbReference type="Proteomes" id="UP001157138"/>
    </source>
</evidence>
<feature type="transmembrane region" description="Helical" evidence="6">
    <location>
        <begin position="95"/>
        <end position="115"/>
    </location>
</feature>
<feature type="transmembrane region" description="Helical" evidence="6">
    <location>
        <begin position="275"/>
        <end position="294"/>
    </location>
</feature>
<keyword evidence="2" id="KW-1003">Cell membrane</keyword>
<dbReference type="PANTHER" id="PTHR35007:SF1">
    <property type="entry name" value="PILUS ASSEMBLY PROTEIN"/>
    <property type="match status" value="1"/>
</dbReference>
<name>A0ABQ6F2L0_9VIBR</name>
<keyword evidence="5 6" id="KW-0472">Membrane</keyword>
<organism evidence="8 9">
    <name type="scientific">Vibrio zhanjiangensis</name>
    <dbReference type="NCBI Taxonomy" id="1046128"/>
    <lineage>
        <taxon>Bacteria</taxon>
        <taxon>Pseudomonadati</taxon>
        <taxon>Pseudomonadota</taxon>
        <taxon>Gammaproteobacteria</taxon>
        <taxon>Vibrionales</taxon>
        <taxon>Vibrionaceae</taxon>
        <taxon>Vibrio</taxon>
    </lineage>
</organism>
<dbReference type="Pfam" id="PF00482">
    <property type="entry name" value="T2SSF"/>
    <property type="match status" value="1"/>
</dbReference>
<feature type="transmembrane region" description="Helical" evidence="6">
    <location>
        <begin position="72"/>
        <end position="89"/>
    </location>
</feature>
<protein>
    <recommendedName>
        <fullName evidence="7">Type II secretion system protein GspF domain-containing protein</fullName>
    </recommendedName>
</protein>
<evidence type="ECO:0000256" key="6">
    <source>
        <dbReference type="SAM" id="Phobius"/>
    </source>
</evidence>
<evidence type="ECO:0000313" key="8">
    <source>
        <dbReference type="EMBL" id="GLT19111.1"/>
    </source>
</evidence>
<dbReference type="Gene3D" id="1.20.81.30">
    <property type="entry name" value="Type II secretion system (T2SS), domain F"/>
    <property type="match status" value="1"/>
</dbReference>
<dbReference type="PANTHER" id="PTHR35007">
    <property type="entry name" value="INTEGRAL MEMBRANE PROTEIN-RELATED"/>
    <property type="match status" value="1"/>
</dbReference>
<sequence>MMMVGIVWCLCILVMTAHYCMLRRSIKARLVKYIPQPRARSTKAIVKPQYSGGRLGGFYRRTQALLHRKDKLMLMFSFCTIAFLVFWWLPPQKWYWQIGLALSCAIGLFGAVFSLRRRQQVEEFECGIVQVLGLVSRAVAAGLSVPQAIEQVANTQDGILGREFTLITDHLALGMPLRQTLDQACIRLPYSTFRYFTVALVLNQSNGGQLRDILHNLSRTMHDNRAMRKKVASITSEPRMTAKFLSLLPIFLIAAIAWIDVSLFDLLIYSENGQWVVLYCFISLVLGGLSLHSLTKNRKFS</sequence>
<dbReference type="InterPro" id="IPR018076">
    <property type="entry name" value="T2SS_GspF_dom"/>
</dbReference>